<dbReference type="NCBIfam" id="TIGR04056">
    <property type="entry name" value="OMP_RagA_SusC"/>
    <property type="match status" value="1"/>
</dbReference>
<dbReference type="Gene3D" id="3.55.50.30">
    <property type="match status" value="1"/>
</dbReference>
<dbReference type="EMBL" id="CP146284">
    <property type="protein sequence ID" value="WWV68032.1"/>
    <property type="molecule type" value="Genomic_DNA"/>
</dbReference>
<dbReference type="Gene3D" id="2.40.170.20">
    <property type="entry name" value="TonB-dependent receptor, beta-barrel domain"/>
    <property type="match status" value="1"/>
</dbReference>
<evidence type="ECO:0000256" key="5">
    <source>
        <dbReference type="ARBA" id="ARBA00023136"/>
    </source>
</evidence>
<name>A0ABZ2IPR7_9BACT</name>
<dbReference type="InterPro" id="IPR008969">
    <property type="entry name" value="CarboxyPept-like_regulatory"/>
</dbReference>
<keyword evidence="4 7" id="KW-0812">Transmembrane</keyword>
<evidence type="ECO:0000313" key="9">
    <source>
        <dbReference type="EMBL" id="WWV68032.1"/>
    </source>
</evidence>
<dbReference type="NCBIfam" id="TIGR04057">
    <property type="entry name" value="SusC_RagA_signa"/>
    <property type="match status" value="1"/>
</dbReference>
<keyword evidence="3 7" id="KW-1134">Transmembrane beta strand</keyword>
<dbReference type="SUPFAM" id="SSF56935">
    <property type="entry name" value="Porins"/>
    <property type="match status" value="1"/>
</dbReference>
<evidence type="ECO:0000256" key="6">
    <source>
        <dbReference type="ARBA" id="ARBA00023237"/>
    </source>
</evidence>
<sequence length="1102" mass="123437">MLSISAFAANADAQQVSVTVNNAKVKTVLNSIADQTGLSLAYSAQVVDLNRKVSLNFVNTEVSEVLNAMFGNTAIGYEIKDGKIYLFKAAERTTTSINQQKRIITGTVVDPNGEAVIGANVVVKGTTNGTITDMDGKFSLEVPEGAMLLVSYIGYGDYETKVGNQSNLSITLKEDSQALDELVVVGYGTMKKKDLTGAVGAVKGDDLAARRTTQLSTALQGATSGVLVTRDNSAPGATASIKIRGVTTIGETSPLVIVDGVPGDINQVNPEDVENMSILKDAASASIYGSRAAAGVIVITTKRAKTNDLSLNYNFEYGWEMPTKLPEYVGAQRFLEMVNETRYNDNNSGGWYQTYSEDQVNNWLKYHETDPDAYPVEDWQDAFLYSSAPRQTHSINIAGGSKVVKTKASFRYDQTDGLYINRNYERFMLRVNNDIQINKWMEAHLDVNFSRAKSEEPHRNPMELALRATPPIYAIRWTNGMWGDVKDGENPLAMITDGGTKTTWNNRIGGKAAIDITPIKGLKISGVIAPTYNFDKIKSFVKQVPYTYANDPNTVKGYMAAFSTTKLTEYRNDYYDVTTQFFANYNKTFGKHDLSVMIGYEDYYAFWENLNASRDQYELTGYPYLDIGPETYRDNSGNAEEYAYRSLFGRVTYNYDNRYLLQANFRRDGSSRFAPESRWANFPSFSAGWILSEEQFMKNLNWNWLSYLKLRGSWGTLGNERITDINNNDKQNYYPYQSALNFNSALLYKGGVVTSVSTAAQQYYAVRNISWETTETWDIGLDANFLNSRLYFAFDYYKKNTRDMLIALEIPKFIGYDNPFVNTGKMQTKGYDLEIGWRDHIGDFSYSVSANLSDFVSKMGDLGGTEFLGDQVKMEGSEFNEWYGYVSDGLFQTQEEVDNSPKLNNNVTVGDIKYVDISGPDGVPDGKISSEYDRVLLGGSLPRYMYGMNLSASYKGFDISMMLQGVGKQNARINREMVEGLKDNWTGFPAILEGNYWSVNNTEEENLNAKYPRLTRTNVEANMAMSDFWLFNGRYLRMKSLTVGYTLPSALTKKISMETVRFYVSGNDLFCISNYPYGWDPEVSVTGYPITMSVLLGVSVNF</sequence>
<evidence type="ECO:0000256" key="3">
    <source>
        <dbReference type="ARBA" id="ARBA00022452"/>
    </source>
</evidence>
<keyword evidence="9" id="KW-0675">Receptor</keyword>
<comment type="similarity">
    <text evidence="7">Belongs to the TonB-dependent receptor family.</text>
</comment>
<dbReference type="InterPro" id="IPR036942">
    <property type="entry name" value="Beta-barrel_TonB_sf"/>
</dbReference>
<evidence type="ECO:0000256" key="2">
    <source>
        <dbReference type="ARBA" id="ARBA00022448"/>
    </source>
</evidence>
<evidence type="ECO:0000259" key="8">
    <source>
        <dbReference type="SMART" id="SM00965"/>
    </source>
</evidence>
<reference evidence="9 10" key="1">
    <citation type="submission" date="2024-02" db="EMBL/GenBank/DDBJ databases">
        <title>Whole genome sequencing of Parabacteroides sp. AD58.</title>
        <authorList>
            <person name="Chaplin A.V."/>
            <person name="Pikina A.P."/>
            <person name="Sokolova S.R."/>
            <person name="Korostin D.O."/>
            <person name="Efimov B.A."/>
        </authorList>
    </citation>
    <scope>NUCLEOTIDE SEQUENCE [LARGE SCALE GENOMIC DNA]</scope>
    <source>
        <strain evidence="9 10">AD58</strain>
    </source>
</reference>
<dbReference type="Gene3D" id="2.60.40.1120">
    <property type="entry name" value="Carboxypeptidase-like, regulatory domain"/>
    <property type="match status" value="1"/>
</dbReference>
<dbReference type="InterPro" id="IPR012910">
    <property type="entry name" value="Plug_dom"/>
</dbReference>
<protein>
    <submittedName>
        <fullName evidence="9">TonB-dependent receptor</fullName>
    </submittedName>
</protein>
<keyword evidence="6 7" id="KW-0998">Cell outer membrane</keyword>
<dbReference type="Gene3D" id="2.170.130.10">
    <property type="entry name" value="TonB-dependent receptor, plug domain"/>
    <property type="match status" value="1"/>
</dbReference>
<dbReference type="Pfam" id="PF07660">
    <property type="entry name" value="STN"/>
    <property type="match status" value="1"/>
</dbReference>
<dbReference type="SMART" id="SM00965">
    <property type="entry name" value="STN"/>
    <property type="match status" value="1"/>
</dbReference>
<dbReference type="PROSITE" id="PS52016">
    <property type="entry name" value="TONB_DEPENDENT_REC_3"/>
    <property type="match status" value="1"/>
</dbReference>
<evidence type="ECO:0000256" key="1">
    <source>
        <dbReference type="ARBA" id="ARBA00004571"/>
    </source>
</evidence>
<accession>A0ABZ2IPR7</accession>
<dbReference type="InterPro" id="IPR037066">
    <property type="entry name" value="Plug_dom_sf"/>
</dbReference>
<dbReference type="Proteomes" id="UP001320603">
    <property type="component" value="Chromosome"/>
</dbReference>
<dbReference type="SUPFAM" id="SSF49464">
    <property type="entry name" value="Carboxypeptidase regulatory domain-like"/>
    <property type="match status" value="1"/>
</dbReference>
<keyword evidence="5 7" id="KW-0472">Membrane</keyword>
<gene>
    <name evidence="9" type="ORF">NEE14_014915</name>
</gene>
<dbReference type="InterPro" id="IPR011662">
    <property type="entry name" value="Secretin/TonB_short_N"/>
</dbReference>
<dbReference type="InterPro" id="IPR023997">
    <property type="entry name" value="TonB-dep_OMP_SusC/RagA_CS"/>
</dbReference>
<keyword evidence="10" id="KW-1185">Reference proteome</keyword>
<dbReference type="InterPro" id="IPR023996">
    <property type="entry name" value="TonB-dep_OMP_SusC/RagA"/>
</dbReference>
<organism evidence="9 10">
    <name type="scientific">Parabacteroides absconsus</name>
    <dbReference type="NCBI Taxonomy" id="2951805"/>
    <lineage>
        <taxon>Bacteria</taxon>
        <taxon>Pseudomonadati</taxon>
        <taxon>Bacteroidota</taxon>
        <taxon>Bacteroidia</taxon>
        <taxon>Bacteroidales</taxon>
        <taxon>Tannerellaceae</taxon>
        <taxon>Parabacteroides</taxon>
    </lineage>
</organism>
<evidence type="ECO:0000256" key="4">
    <source>
        <dbReference type="ARBA" id="ARBA00022692"/>
    </source>
</evidence>
<evidence type="ECO:0000256" key="7">
    <source>
        <dbReference type="PROSITE-ProRule" id="PRU01360"/>
    </source>
</evidence>
<dbReference type="Pfam" id="PF07715">
    <property type="entry name" value="Plug"/>
    <property type="match status" value="1"/>
</dbReference>
<proteinExistence type="inferred from homology"/>
<evidence type="ECO:0000313" key="10">
    <source>
        <dbReference type="Proteomes" id="UP001320603"/>
    </source>
</evidence>
<comment type="subcellular location">
    <subcellularLocation>
        <location evidence="1 7">Cell outer membrane</location>
        <topology evidence="1 7">Multi-pass membrane protein</topology>
    </subcellularLocation>
</comment>
<dbReference type="Pfam" id="PF13715">
    <property type="entry name" value="CarbopepD_reg_2"/>
    <property type="match status" value="1"/>
</dbReference>
<dbReference type="InterPro" id="IPR039426">
    <property type="entry name" value="TonB-dep_rcpt-like"/>
</dbReference>
<keyword evidence="2 7" id="KW-0813">Transport</keyword>
<feature type="domain" description="Secretin/TonB short N-terminal" evidence="8">
    <location>
        <begin position="38"/>
        <end position="89"/>
    </location>
</feature>